<dbReference type="EMBL" id="CM055745">
    <property type="protein sequence ID" value="KAJ7997897.1"/>
    <property type="molecule type" value="Genomic_DNA"/>
</dbReference>
<evidence type="ECO:0000313" key="2">
    <source>
        <dbReference type="Proteomes" id="UP001157502"/>
    </source>
</evidence>
<comment type="caution">
    <text evidence="1">The sequence shown here is derived from an EMBL/GenBank/DDBJ whole genome shotgun (WGS) entry which is preliminary data.</text>
</comment>
<sequence length="337" mass="37931">MSAHTLTAHMLSLGRVTCQMYGRNVHKALSRATYATAVLANSSGSNKGFPDRGNRGPFIKRSRREEGDPRTDRMPVDQDFTAVYPTAASFRSGSVPFPVRMGFPVKRGVPPQKKGNLELIKIPNFLHLTPAAIKKHCEALKLFCTEWPSALDSEATCDEHFPIKIESKAYVSAGTSIRNPSARIVNLRVKLSSLNLDDHARKKMLKLLGDRYCTETDKITIITDSCPVRQQNYDYAMYLLTVLYHESWKTEPWESEKTVADMEVYSWEDSPSQKNALSTLVRMCPAGEGEGDAVRENLLGRREVQEYKESVVRLKNEGESEGSVLQYREAVKKLLKL</sequence>
<dbReference type="Proteomes" id="UP001157502">
    <property type="component" value="Chromosome 18"/>
</dbReference>
<reference evidence="1" key="1">
    <citation type="submission" date="2021-05" db="EMBL/GenBank/DDBJ databases">
        <authorList>
            <person name="Pan Q."/>
            <person name="Jouanno E."/>
            <person name="Zahm M."/>
            <person name="Klopp C."/>
            <person name="Cabau C."/>
            <person name="Louis A."/>
            <person name="Berthelot C."/>
            <person name="Parey E."/>
            <person name="Roest Crollius H."/>
            <person name="Montfort J."/>
            <person name="Robinson-Rechavi M."/>
            <person name="Bouchez O."/>
            <person name="Lampietro C."/>
            <person name="Lopez Roques C."/>
            <person name="Donnadieu C."/>
            <person name="Postlethwait J."/>
            <person name="Bobe J."/>
            <person name="Dillon D."/>
            <person name="Chandos A."/>
            <person name="von Hippel F."/>
            <person name="Guiguen Y."/>
        </authorList>
    </citation>
    <scope>NUCLEOTIDE SEQUENCE</scope>
    <source>
        <strain evidence="1">YG-Jan2019</strain>
    </source>
</reference>
<organism evidence="1 2">
    <name type="scientific">Dallia pectoralis</name>
    <name type="common">Alaska blackfish</name>
    <dbReference type="NCBI Taxonomy" id="75939"/>
    <lineage>
        <taxon>Eukaryota</taxon>
        <taxon>Metazoa</taxon>
        <taxon>Chordata</taxon>
        <taxon>Craniata</taxon>
        <taxon>Vertebrata</taxon>
        <taxon>Euteleostomi</taxon>
        <taxon>Actinopterygii</taxon>
        <taxon>Neopterygii</taxon>
        <taxon>Teleostei</taxon>
        <taxon>Protacanthopterygii</taxon>
        <taxon>Esociformes</taxon>
        <taxon>Umbridae</taxon>
        <taxon>Dallia</taxon>
    </lineage>
</organism>
<name>A0ACC2G2U8_DALPE</name>
<proteinExistence type="predicted"/>
<keyword evidence="2" id="KW-1185">Reference proteome</keyword>
<gene>
    <name evidence="1" type="ORF">DPEC_G00216930</name>
</gene>
<evidence type="ECO:0000313" key="1">
    <source>
        <dbReference type="EMBL" id="KAJ7997897.1"/>
    </source>
</evidence>
<protein>
    <submittedName>
        <fullName evidence="1">Uncharacterized protein</fullName>
    </submittedName>
</protein>
<accession>A0ACC2G2U8</accession>